<organism evidence="4">
    <name type="scientific">Rhipicephalus zambeziensis</name>
    <dbReference type="NCBI Taxonomy" id="60191"/>
    <lineage>
        <taxon>Eukaryota</taxon>
        <taxon>Metazoa</taxon>
        <taxon>Ecdysozoa</taxon>
        <taxon>Arthropoda</taxon>
        <taxon>Chelicerata</taxon>
        <taxon>Arachnida</taxon>
        <taxon>Acari</taxon>
        <taxon>Parasitiformes</taxon>
        <taxon>Ixodida</taxon>
        <taxon>Ixodoidea</taxon>
        <taxon>Ixodidae</taxon>
        <taxon>Rhipicephalinae</taxon>
        <taxon>Rhipicephalus</taxon>
        <taxon>Rhipicephalus</taxon>
    </lineage>
</organism>
<dbReference type="Pfam" id="PF01826">
    <property type="entry name" value="TIL"/>
    <property type="match status" value="2"/>
</dbReference>
<name>A0A224YL53_9ACAR</name>
<accession>A0A224YL53</accession>
<dbReference type="InterPro" id="IPR036084">
    <property type="entry name" value="Ser_inhib-like_sf"/>
</dbReference>
<evidence type="ECO:0000256" key="1">
    <source>
        <dbReference type="ARBA" id="ARBA00022690"/>
    </source>
</evidence>
<dbReference type="AlphaFoldDB" id="A0A224YL53"/>
<keyword evidence="2" id="KW-1015">Disulfide bond</keyword>
<evidence type="ECO:0000259" key="3">
    <source>
        <dbReference type="Pfam" id="PF01826"/>
    </source>
</evidence>
<dbReference type="GO" id="GO:0030414">
    <property type="term" value="F:peptidase inhibitor activity"/>
    <property type="evidence" value="ECO:0007669"/>
    <property type="project" value="UniProtKB-KW"/>
</dbReference>
<dbReference type="EMBL" id="GFPF01005343">
    <property type="protein sequence ID" value="MAA16489.1"/>
    <property type="molecule type" value="Transcribed_RNA"/>
</dbReference>
<evidence type="ECO:0000313" key="4">
    <source>
        <dbReference type="EMBL" id="MAA16489.1"/>
    </source>
</evidence>
<dbReference type="CDD" id="cd19941">
    <property type="entry name" value="TIL"/>
    <property type="match status" value="2"/>
</dbReference>
<dbReference type="SUPFAM" id="SSF57567">
    <property type="entry name" value="Serine protease inhibitors"/>
    <property type="match status" value="3"/>
</dbReference>
<dbReference type="InterPro" id="IPR002919">
    <property type="entry name" value="TIL_dom"/>
</dbReference>
<dbReference type="PANTHER" id="PTHR23259">
    <property type="entry name" value="RIDDLE"/>
    <property type="match status" value="1"/>
</dbReference>
<dbReference type="InterPro" id="IPR051368">
    <property type="entry name" value="SerProtInhib-TIL_Domain"/>
</dbReference>
<sequence length="238" mass="26297">MTSISVSKAHCFIGSSCANPPVAVRFFFQELAMYSWTVVVVVISALAPLTKQRDPGSECGYDEVVLPRPRKDSFCRPELTSDVHLLELRKCVCKPGYVRNAWGRCIPDKHCMRCKKWPNADYHTCEIACPLTCGEPVPTVCKMACDVGCACPPGYVRGSGKKFECISVKKCTPKCPPNSTFELCKSGCAPKCHEPAPKDDCVPNCHNGQCVCKKGFAQTLKDGMWQCVPWDKCPKSLY</sequence>
<feature type="domain" description="TIL" evidence="3">
    <location>
        <begin position="175"/>
        <end position="233"/>
    </location>
</feature>
<feature type="domain" description="TIL" evidence="3">
    <location>
        <begin position="118"/>
        <end position="171"/>
    </location>
</feature>
<proteinExistence type="predicted"/>
<reference evidence="4" key="1">
    <citation type="journal article" date="2017" name="Parasit. Vectors">
        <title>Sialotranscriptomics of Rhipicephalus zambeziensis reveals intricate expression profiles of secretory proteins and suggests tight temporal transcriptional regulation during blood-feeding.</title>
        <authorList>
            <person name="de Castro M.H."/>
            <person name="de Klerk D."/>
            <person name="Pienaar R."/>
            <person name="Rees D.J.G."/>
            <person name="Mans B.J."/>
        </authorList>
    </citation>
    <scope>NUCLEOTIDE SEQUENCE</scope>
    <source>
        <tissue evidence="4">Salivary glands</tissue>
    </source>
</reference>
<evidence type="ECO:0000256" key="2">
    <source>
        <dbReference type="ARBA" id="ARBA00023157"/>
    </source>
</evidence>
<keyword evidence="1" id="KW-0646">Protease inhibitor</keyword>
<protein>
    <submittedName>
        <fullName evidence="4">TIL domain containing protein</fullName>
    </submittedName>
</protein>
<dbReference type="PANTHER" id="PTHR23259:SF70">
    <property type="entry name" value="ACCESSORY GLAND PROTEIN ACP62F-RELATED"/>
    <property type="match status" value="1"/>
</dbReference>
<dbReference type="Gene3D" id="2.10.25.10">
    <property type="entry name" value="Laminin"/>
    <property type="match status" value="3"/>
</dbReference>